<keyword evidence="7 14" id="KW-0418">Kinase</keyword>
<evidence type="ECO:0000256" key="9">
    <source>
        <dbReference type="ARBA" id="ARBA00023012"/>
    </source>
</evidence>
<evidence type="ECO:0000256" key="11">
    <source>
        <dbReference type="SAM" id="Phobius"/>
    </source>
</evidence>
<organism evidence="14 15">
    <name type="scientific">Actinomadura harenae</name>
    <dbReference type="NCBI Taxonomy" id="2483351"/>
    <lineage>
        <taxon>Bacteria</taxon>
        <taxon>Bacillati</taxon>
        <taxon>Actinomycetota</taxon>
        <taxon>Actinomycetes</taxon>
        <taxon>Streptosporangiales</taxon>
        <taxon>Thermomonosporaceae</taxon>
        <taxon>Actinomadura</taxon>
    </lineage>
</organism>
<dbReference type="Gene3D" id="6.10.340.10">
    <property type="match status" value="1"/>
</dbReference>
<dbReference type="InterPro" id="IPR005467">
    <property type="entry name" value="His_kinase_dom"/>
</dbReference>
<feature type="domain" description="Histidine kinase" evidence="12">
    <location>
        <begin position="254"/>
        <end position="462"/>
    </location>
</feature>
<comment type="caution">
    <text evidence="14">The sequence shown here is derived from an EMBL/GenBank/DDBJ whole genome shotgun (WGS) entry which is preliminary data.</text>
</comment>
<evidence type="ECO:0000256" key="6">
    <source>
        <dbReference type="ARBA" id="ARBA00022692"/>
    </source>
</evidence>
<dbReference type="RefSeq" id="WP_122197000.1">
    <property type="nucleotide sequence ID" value="NZ_JBHSKC010000002.1"/>
</dbReference>
<dbReference type="Pfam" id="PF00672">
    <property type="entry name" value="HAMP"/>
    <property type="match status" value="1"/>
</dbReference>
<dbReference type="EMBL" id="RFFG01000051">
    <property type="protein sequence ID" value="RMI40657.1"/>
    <property type="molecule type" value="Genomic_DNA"/>
</dbReference>
<evidence type="ECO:0000259" key="13">
    <source>
        <dbReference type="PROSITE" id="PS50885"/>
    </source>
</evidence>
<dbReference type="InterPro" id="IPR003660">
    <property type="entry name" value="HAMP_dom"/>
</dbReference>
<dbReference type="InterPro" id="IPR004358">
    <property type="entry name" value="Sig_transdc_His_kin-like_C"/>
</dbReference>
<keyword evidence="6 11" id="KW-0812">Transmembrane</keyword>
<dbReference type="EC" id="2.7.13.3" evidence="3"/>
<keyword evidence="4" id="KW-0597">Phosphoprotein</keyword>
<gene>
    <name evidence="14" type="ORF">EBO15_25645</name>
</gene>
<dbReference type="PANTHER" id="PTHR45436">
    <property type="entry name" value="SENSOR HISTIDINE KINASE YKOH"/>
    <property type="match status" value="1"/>
</dbReference>
<dbReference type="SUPFAM" id="SSF158472">
    <property type="entry name" value="HAMP domain-like"/>
    <property type="match status" value="1"/>
</dbReference>
<keyword evidence="9" id="KW-0902">Two-component regulatory system</keyword>
<dbReference type="OrthoDB" id="9786919at2"/>
<dbReference type="InterPro" id="IPR036097">
    <property type="entry name" value="HisK_dim/P_sf"/>
</dbReference>
<keyword evidence="8 11" id="KW-1133">Transmembrane helix</keyword>
<name>A0A3M2LTC4_9ACTN</name>
<evidence type="ECO:0000256" key="7">
    <source>
        <dbReference type="ARBA" id="ARBA00022777"/>
    </source>
</evidence>
<dbReference type="SMART" id="SM00388">
    <property type="entry name" value="HisKA"/>
    <property type="match status" value="1"/>
</dbReference>
<dbReference type="CDD" id="cd00082">
    <property type="entry name" value="HisKA"/>
    <property type="match status" value="1"/>
</dbReference>
<evidence type="ECO:0000313" key="15">
    <source>
        <dbReference type="Proteomes" id="UP000282674"/>
    </source>
</evidence>
<dbReference type="Pfam" id="PF02518">
    <property type="entry name" value="HATPase_c"/>
    <property type="match status" value="1"/>
</dbReference>
<keyword evidence="10 11" id="KW-0472">Membrane</keyword>
<evidence type="ECO:0000256" key="3">
    <source>
        <dbReference type="ARBA" id="ARBA00012438"/>
    </source>
</evidence>
<feature type="transmembrane region" description="Helical" evidence="11">
    <location>
        <begin position="166"/>
        <end position="184"/>
    </location>
</feature>
<protein>
    <recommendedName>
        <fullName evidence="3">histidine kinase</fullName>
        <ecNumber evidence="3">2.7.13.3</ecNumber>
    </recommendedName>
</protein>
<dbReference type="InterPro" id="IPR036890">
    <property type="entry name" value="HATPase_C_sf"/>
</dbReference>
<dbReference type="SMART" id="SM00387">
    <property type="entry name" value="HATPase_c"/>
    <property type="match status" value="1"/>
</dbReference>
<dbReference type="InterPro" id="IPR003661">
    <property type="entry name" value="HisK_dim/P_dom"/>
</dbReference>
<sequence length="469" mass="49470">MTLNARLLTGLLAVTCAGLLLMGLVSALVLHNYLMRRVDGQLEATRDRAVTRLKPGLPDDGMAPARFVVISVAPSGRMKVLSGDDPDPGVAEDELQRLGPSELARRAADRRPFALPGMRAVARVRPPRTEVASLPPRSGHGDDVVVVAAPLAEIRAATLSLVVTELATIVLLLIALALVGRWLIRRGLLPLRQMATTAQVIALGGSLDERMPGADRRTETGRLAGAINVMLGRIEQAFAARARSEARVREFAADASHELRTPLTTIQGYAELYRQGALGPDRLPDAMRRIEEEARRMSSLVGDLLELARLDREASLEPAPADLSALARDAVADAQAADPDRPVRLEAPPGLVATVDEGRFRQVLANLLANVRVHTPSGTASTVRVERARDGGIVLEVADEGPGMSPEDAARAFERFHSGGASGAGLGLPIVAAIAAAHGGHAELFSAPGTGTTVRVTLPSDDAAGQSKS</sequence>
<dbReference type="SMART" id="SM00304">
    <property type="entry name" value="HAMP"/>
    <property type="match status" value="1"/>
</dbReference>
<comment type="subcellular location">
    <subcellularLocation>
        <location evidence="2">Cell membrane</location>
    </subcellularLocation>
</comment>
<dbReference type="PANTHER" id="PTHR45436:SF5">
    <property type="entry name" value="SENSOR HISTIDINE KINASE TRCS"/>
    <property type="match status" value="1"/>
</dbReference>
<dbReference type="SUPFAM" id="SSF47384">
    <property type="entry name" value="Homodimeric domain of signal transducing histidine kinase"/>
    <property type="match status" value="1"/>
</dbReference>
<proteinExistence type="predicted"/>
<dbReference type="FunFam" id="1.10.287.130:FF:000001">
    <property type="entry name" value="Two-component sensor histidine kinase"/>
    <property type="match status" value="1"/>
</dbReference>
<dbReference type="SUPFAM" id="SSF55874">
    <property type="entry name" value="ATPase domain of HSP90 chaperone/DNA topoisomerase II/histidine kinase"/>
    <property type="match status" value="1"/>
</dbReference>
<evidence type="ECO:0000256" key="4">
    <source>
        <dbReference type="ARBA" id="ARBA00022553"/>
    </source>
</evidence>
<dbReference type="PROSITE" id="PS50885">
    <property type="entry name" value="HAMP"/>
    <property type="match status" value="1"/>
</dbReference>
<dbReference type="Proteomes" id="UP000282674">
    <property type="component" value="Unassembled WGS sequence"/>
</dbReference>
<comment type="catalytic activity">
    <reaction evidence="1">
        <text>ATP + protein L-histidine = ADP + protein N-phospho-L-histidine.</text>
        <dbReference type="EC" id="2.7.13.3"/>
    </reaction>
</comment>
<dbReference type="InterPro" id="IPR003594">
    <property type="entry name" value="HATPase_dom"/>
</dbReference>
<reference evidence="14 15" key="1">
    <citation type="submission" date="2018-10" db="EMBL/GenBank/DDBJ databases">
        <title>Isolation from soil.</title>
        <authorList>
            <person name="Hu J."/>
        </authorList>
    </citation>
    <scope>NUCLEOTIDE SEQUENCE [LARGE SCALE GENOMIC DNA]</scope>
    <source>
        <strain evidence="14 15">NEAU-Ht49</strain>
    </source>
</reference>
<dbReference type="GO" id="GO:0005886">
    <property type="term" value="C:plasma membrane"/>
    <property type="evidence" value="ECO:0007669"/>
    <property type="project" value="UniProtKB-SubCell"/>
</dbReference>
<dbReference type="Pfam" id="PF00512">
    <property type="entry name" value="HisKA"/>
    <property type="match status" value="1"/>
</dbReference>
<keyword evidence="5" id="KW-0808">Transferase</keyword>
<evidence type="ECO:0000256" key="8">
    <source>
        <dbReference type="ARBA" id="ARBA00022989"/>
    </source>
</evidence>
<evidence type="ECO:0000256" key="10">
    <source>
        <dbReference type="ARBA" id="ARBA00023136"/>
    </source>
</evidence>
<keyword evidence="15" id="KW-1185">Reference proteome</keyword>
<dbReference type="GO" id="GO:0000155">
    <property type="term" value="F:phosphorelay sensor kinase activity"/>
    <property type="evidence" value="ECO:0007669"/>
    <property type="project" value="InterPro"/>
</dbReference>
<dbReference type="InterPro" id="IPR050428">
    <property type="entry name" value="TCS_sensor_his_kinase"/>
</dbReference>
<dbReference type="Gene3D" id="1.10.287.130">
    <property type="match status" value="1"/>
</dbReference>
<dbReference type="PRINTS" id="PR00344">
    <property type="entry name" value="BCTRLSENSOR"/>
</dbReference>
<evidence type="ECO:0000256" key="5">
    <source>
        <dbReference type="ARBA" id="ARBA00022679"/>
    </source>
</evidence>
<dbReference type="PROSITE" id="PS50109">
    <property type="entry name" value="HIS_KIN"/>
    <property type="match status" value="1"/>
</dbReference>
<dbReference type="CDD" id="cd00075">
    <property type="entry name" value="HATPase"/>
    <property type="match status" value="1"/>
</dbReference>
<feature type="domain" description="HAMP" evidence="13">
    <location>
        <begin position="185"/>
        <end position="239"/>
    </location>
</feature>
<evidence type="ECO:0000256" key="2">
    <source>
        <dbReference type="ARBA" id="ARBA00004236"/>
    </source>
</evidence>
<dbReference type="Gene3D" id="3.30.565.10">
    <property type="entry name" value="Histidine kinase-like ATPase, C-terminal domain"/>
    <property type="match status" value="1"/>
</dbReference>
<evidence type="ECO:0000313" key="14">
    <source>
        <dbReference type="EMBL" id="RMI40657.1"/>
    </source>
</evidence>
<accession>A0A3M2LTC4</accession>
<dbReference type="CDD" id="cd06225">
    <property type="entry name" value="HAMP"/>
    <property type="match status" value="1"/>
</dbReference>
<dbReference type="AlphaFoldDB" id="A0A3M2LTC4"/>
<evidence type="ECO:0000259" key="12">
    <source>
        <dbReference type="PROSITE" id="PS50109"/>
    </source>
</evidence>
<evidence type="ECO:0000256" key="1">
    <source>
        <dbReference type="ARBA" id="ARBA00000085"/>
    </source>
</evidence>